<accession>A0ABV4FG49</accession>
<keyword evidence="2" id="KW-1185">Reference proteome</keyword>
<evidence type="ECO:0000313" key="1">
    <source>
        <dbReference type="EMBL" id="MEY9322467.1"/>
    </source>
</evidence>
<reference evidence="1 2" key="1">
    <citation type="submission" date="2024-07" db="EMBL/GenBank/DDBJ databases">
        <title>Genomic Encyclopedia of Type Strains, Phase V (KMG-V): Genome sequencing to study the core and pangenomes of soil and plant-associated prokaryotes.</title>
        <authorList>
            <person name="Whitman W."/>
        </authorList>
    </citation>
    <scope>NUCLEOTIDE SEQUENCE [LARGE SCALE GENOMIC DNA]</scope>
    <source>
        <strain evidence="1 2">USDA 415</strain>
    </source>
</reference>
<gene>
    <name evidence="1" type="ORF">ABIF29_009266</name>
</gene>
<dbReference type="Proteomes" id="UP001565471">
    <property type="component" value="Unassembled WGS sequence"/>
</dbReference>
<evidence type="ECO:0000313" key="2">
    <source>
        <dbReference type="Proteomes" id="UP001565471"/>
    </source>
</evidence>
<comment type="caution">
    <text evidence="1">The sequence shown here is derived from an EMBL/GenBank/DDBJ whole genome shotgun (WGS) entry which is preliminary data.</text>
</comment>
<sequence length="38" mass="4706">MEGLEVERRDIEKRIKAEDARWKSERERLKDALHRARE</sequence>
<proteinExistence type="predicted"/>
<name>A0ABV4FG49_BRAEL</name>
<organism evidence="1 2">
    <name type="scientific">Bradyrhizobium elkanii</name>
    <dbReference type="NCBI Taxonomy" id="29448"/>
    <lineage>
        <taxon>Bacteria</taxon>
        <taxon>Pseudomonadati</taxon>
        <taxon>Pseudomonadota</taxon>
        <taxon>Alphaproteobacteria</taxon>
        <taxon>Hyphomicrobiales</taxon>
        <taxon>Nitrobacteraceae</taxon>
        <taxon>Bradyrhizobium</taxon>
    </lineage>
</organism>
<protein>
    <submittedName>
        <fullName evidence="1">Uncharacterized protein</fullName>
    </submittedName>
</protein>
<dbReference type="EMBL" id="JBGBZA010000002">
    <property type="protein sequence ID" value="MEY9322467.1"/>
    <property type="molecule type" value="Genomic_DNA"/>
</dbReference>